<dbReference type="PANTHER" id="PTHR30069">
    <property type="entry name" value="TONB-DEPENDENT OUTER MEMBRANE RECEPTOR"/>
    <property type="match status" value="1"/>
</dbReference>
<feature type="domain" description="TonB-dependent receptor-like beta-barrel" evidence="12">
    <location>
        <begin position="261"/>
        <end position="755"/>
    </location>
</feature>
<dbReference type="CDD" id="cd01347">
    <property type="entry name" value="ligand_gated_channel"/>
    <property type="match status" value="1"/>
</dbReference>
<proteinExistence type="inferred from homology"/>
<dbReference type="SUPFAM" id="SSF49464">
    <property type="entry name" value="Carboxypeptidase regulatory domain-like"/>
    <property type="match status" value="1"/>
</dbReference>
<gene>
    <name evidence="14" type="ORF">HX018_10480</name>
</gene>
<evidence type="ECO:0000256" key="6">
    <source>
        <dbReference type="ARBA" id="ARBA00023077"/>
    </source>
</evidence>
<keyword evidence="8 14" id="KW-0675">Receptor</keyword>
<keyword evidence="7 10" id="KW-0472">Membrane</keyword>
<keyword evidence="4 10" id="KW-0812">Transmembrane</keyword>
<evidence type="ECO:0000256" key="7">
    <source>
        <dbReference type="ARBA" id="ARBA00023136"/>
    </source>
</evidence>
<dbReference type="InterPro" id="IPR037066">
    <property type="entry name" value="Plug_dom_sf"/>
</dbReference>
<evidence type="ECO:0000256" key="5">
    <source>
        <dbReference type="ARBA" id="ARBA00022729"/>
    </source>
</evidence>
<dbReference type="PANTHER" id="PTHR30069:SF29">
    <property type="entry name" value="HEMOGLOBIN AND HEMOGLOBIN-HAPTOGLOBIN-BINDING PROTEIN 1-RELATED"/>
    <property type="match status" value="1"/>
</dbReference>
<dbReference type="Proteomes" id="UP001170954">
    <property type="component" value="Unassembled WGS sequence"/>
</dbReference>
<evidence type="ECO:0000313" key="14">
    <source>
        <dbReference type="EMBL" id="MDM1048665.1"/>
    </source>
</evidence>
<evidence type="ECO:0000256" key="4">
    <source>
        <dbReference type="ARBA" id="ARBA00022692"/>
    </source>
</evidence>
<keyword evidence="2 10" id="KW-0813">Transport</keyword>
<keyword evidence="9 10" id="KW-0998">Cell outer membrane</keyword>
<evidence type="ECO:0000259" key="13">
    <source>
        <dbReference type="Pfam" id="PF07715"/>
    </source>
</evidence>
<comment type="subcellular location">
    <subcellularLocation>
        <location evidence="1 10">Cell outer membrane</location>
        <topology evidence="1 10">Multi-pass membrane protein</topology>
    </subcellularLocation>
</comment>
<accession>A0ABT7NNC9</accession>
<evidence type="ECO:0000313" key="15">
    <source>
        <dbReference type="Proteomes" id="UP001170954"/>
    </source>
</evidence>
<reference evidence="14" key="2">
    <citation type="journal article" date="2022" name="Sci. Total Environ.">
        <title>Prevalence, transmission, and molecular epidemiology of tet(X)-positive bacteria among humans, animals, and environmental niches in China: An epidemiological, and genomic-based study.</title>
        <authorList>
            <person name="Dong N."/>
            <person name="Zeng Y."/>
            <person name="Cai C."/>
            <person name="Sun C."/>
            <person name="Lu J."/>
            <person name="Liu C."/>
            <person name="Zhou H."/>
            <person name="Sun Q."/>
            <person name="Shu L."/>
            <person name="Wang H."/>
            <person name="Wang Y."/>
            <person name="Wang S."/>
            <person name="Wu C."/>
            <person name="Chan E.W."/>
            <person name="Chen G."/>
            <person name="Shen Z."/>
            <person name="Chen S."/>
            <person name="Zhang R."/>
        </authorList>
    </citation>
    <scope>NUCLEOTIDE SEQUENCE</scope>
    <source>
        <strain evidence="14">R1692</strain>
    </source>
</reference>
<reference evidence="14" key="1">
    <citation type="submission" date="2020-06" db="EMBL/GenBank/DDBJ databases">
        <authorList>
            <person name="Dong N."/>
        </authorList>
    </citation>
    <scope>NUCLEOTIDE SEQUENCE</scope>
    <source>
        <strain evidence="14">R1692</strain>
    </source>
</reference>
<keyword evidence="15" id="KW-1185">Reference proteome</keyword>
<dbReference type="RefSeq" id="WP_286651382.1">
    <property type="nucleotide sequence ID" value="NZ_JACAGK010000026.1"/>
</dbReference>
<dbReference type="Gene3D" id="2.60.40.1120">
    <property type="entry name" value="Carboxypeptidase-like, regulatory domain"/>
    <property type="match status" value="1"/>
</dbReference>
<dbReference type="Gene3D" id="2.170.130.10">
    <property type="entry name" value="TonB-dependent receptor, plug domain"/>
    <property type="match status" value="1"/>
</dbReference>
<evidence type="ECO:0000256" key="8">
    <source>
        <dbReference type="ARBA" id="ARBA00023170"/>
    </source>
</evidence>
<dbReference type="InterPro" id="IPR012910">
    <property type="entry name" value="Plug_dom"/>
</dbReference>
<evidence type="ECO:0000259" key="12">
    <source>
        <dbReference type="Pfam" id="PF00593"/>
    </source>
</evidence>
<dbReference type="PROSITE" id="PS52016">
    <property type="entry name" value="TONB_DEPENDENT_REC_3"/>
    <property type="match status" value="1"/>
</dbReference>
<evidence type="ECO:0000256" key="10">
    <source>
        <dbReference type="PROSITE-ProRule" id="PRU01360"/>
    </source>
</evidence>
<keyword evidence="5" id="KW-0732">Signal</keyword>
<evidence type="ECO:0000256" key="1">
    <source>
        <dbReference type="ARBA" id="ARBA00004571"/>
    </source>
</evidence>
<organism evidence="14 15">
    <name type="scientific">Sphingobacterium hotanense</name>
    <dbReference type="NCBI Taxonomy" id="649196"/>
    <lineage>
        <taxon>Bacteria</taxon>
        <taxon>Pseudomonadati</taxon>
        <taxon>Bacteroidota</taxon>
        <taxon>Sphingobacteriia</taxon>
        <taxon>Sphingobacteriales</taxon>
        <taxon>Sphingobacteriaceae</taxon>
        <taxon>Sphingobacterium</taxon>
    </lineage>
</organism>
<evidence type="ECO:0000256" key="11">
    <source>
        <dbReference type="RuleBase" id="RU003357"/>
    </source>
</evidence>
<dbReference type="InterPro" id="IPR036942">
    <property type="entry name" value="Beta-barrel_TonB_sf"/>
</dbReference>
<comment type="caution">
    <text evidence="14">The sequence shown here is derived from an EMBL/GenBank/DDBJ whole genome shotgun (WGS) entry which is preliminary data.</text>
</comment>
<dbReference type="Gene3D" id="2.40.170.20">
    <property type="entry name" value="TonB-dependent receptor, beta-barrel domain"/>
    <property type="match status" value="1"/>
</dbReference>
<dbReference type="Pfam" id="PF13715">
    <property type="entry name" value="CarbopepD_reg_2"/>
    <property type="match status" value="1"/>
</dbReference>
<evidence type="ECO:0000256" key="9">
    <source>
        <dbReference type="ARBA" id="ARBA00023237"/>
    </source>
</evidence>
<keyword evidence="6 11" id="KW-0798">TonB box</keyword>
<keyword evidence="3 10" id="KW-1134">Transmembrane beta strand</keyword>
<dbReference type="EMBL" id="JACAGK010000026">
    <property type="protein sequence ID" value="MDM1048665.1"/>
    <property type="molecule type" value="Genomic_DNA"/>
</dbReference>
<evidence type="ECO:0000256" key="3">
    <source>
        <dbReference type="ARBA" id="ARBA00022452"/>
    </source>
</evidence>
<sequence length="782" mass="88635">MLLAVLFQHATLHVFAQQKAKIKGYVVDSLGLPIANASLQFQPDQIQAQTNRKGYFETSPQYTGSYKYYISAIGYHPDTGSIALKQNQQEFQFRLLKADQQIEEVSILGTVMRRPTLIDPRHAAMPVTIIDRRTLELLGSRRLDEVLREQTGMAIVNNTAGGSRSVGVQMQGLSSQYIMILIDGQPLLGRQSGNMDLSRIQVSNIERIEIIKGASSCLYGNDALGGAINIITRFGNTQPQLHVQASYGSYNMTDITAEAESNFNQNKGYVLLSTNYYRTDGFNNNRRYMEAGTTIPPYTNFALQGKVRHQLNEANDFLSLSLRANTRNSEMMRKYASDYEISDQQRETDMNASLTYDKRWNSQWKTMTNYYFSHYRSDINVSAHEGLAALASDKFQQAIHKVEQQAAYHREGLNLTLGGMAQLEQMNLESGFNNRHQLTASAYGQGNYSLGKYTLLTAGLRFDHTVNYGSQLSPSLGATLTLSEALKWKVGIASGFKAPDFRTRYQVFYNPSANYYVLGNEVLRETLDQMDAAGELSEIRTAVVKQLDRPLDAEKNMSLNSGFSYSPFKNSHIELNAFYHKLRNQINSIQVATGQRNMAVYSFQNLPSAVNKGIEANMRVQLFEDVNISAGYQYLIAKDLSIKDSIKAGVWPYNQNIHDPKTGNSYPATVADYWGLENRSRHQFNVGIIYQYQPWNITFNARAIFRGKYPFMDMNGNRFIDRYDSFVDDHVIYYAGIEKKFKVFPLSIRVNMDNVTNYINYMIPGQMGRLTSVSLSYRLIKK</sequence>
<protein>
    <submittedName>
        <fullName evidence="14">TonB-dependent receptor</fullName>
    </submittedName>
</protein>
<comment type="similarity">
    <text evidence="10 11">Belongs to the TonB-dependent receptor family.</text>
</comment>
<dbReference type="InterPro" id="IPR039426">
    <property type="entry name" value="TonB-dep_rcpt-like"/>
</dbReference>
<dbReference type="InterPro" id="IPR000531">
    <property type="entry name" value="Beta-barrel_TonB"/>
</dbReference>
<dbReference type="Pfam" id="PF00593">
    <property type="entry name" value="TonB_dep_Rec_b-barrel"/>
    <property type="match status" value="1"/>
</dbReference>
<dbReference type="InterPro" id="IPR008969">
    <property type="entry name" value="CarboxyPept-like_regulatory"/>
</dbReference>
<evidence type="ECO:0000256" key="2">
    <source>
        <dbReference type="ARBA" id="ARBA00022448"/>
    </source>
</evidence>
<dbReference type="Pfam" id="PF07715">
    <property type="entry name" value="Plug"/>
    <property type="match status" value="1"/>
</dbReference>
<feature type="domain" description="TonB-dependent receptor plug" evidence="13">
    <location>
        <begin position="121"/>
        <end position="227"/>
    </location>
</feature>
<dbReference type="SUPFAM" id="SSF56935">
    <property type="entry name" value="Porins"/>
    <property type="match status" value="1"/>
</dbReference>
<name>A0ABT7NNC9_9SPHI</name>